<gene>
    <name evidence="1" type="ORF">AMD00_17065</name>
</gene>
<sequence>MLEAQKQVYTHMKSELYQIKNDKITERLKSYQILVIESTFGYIIFSKNKRASFKEALITFTHF</sequence>
<evidence type="ECO:0000313" key="1">
    <source>
        <dbReference type="EMBL" id="KOO50007.1"/>
    </source>
</evidence>
<accession>A0A0M0LGI4</accession>
<dbReference type="AlphaFoldDB" id="A0A0M0LGI4"/>
<name>A0A0M0LGI4_9BACL</name>
<evidence type="ECO:0000313" key="2">
    <source>
        <dbReference type="Proteomes" id="UP000036867"/>
    </source>
</evidence>
<comment type="caution">
    <text evidence="1">The sequence shown here is derived from an EMBL/GenBank/DDBJ whole genome shotgun (WGS) entry which is preliminary data.</text>
</comment>
<organism evidence="1 2">
    <name type="scientific">Viridibacillus arvi</name>
    <dbReference type="NCBI Taxonomy" id="263475"/>
    <lineage>
        <taxon>Bacteria</taxon>
        <taxon>Bacillati</taxon>
        <taxon>Bacillota</taxon>
        <taxon>Bacilli</taxon>
        <taxon>Bacillales</taxon>
        <taxon>Caryophanaceae</taxon>
        <taxon>Viridibacillus</taxon>
    </lineage>
</organism>
<protein>
    <submittedName>
        <fullName evidence="1">Uncharacterized protein</fullName>
    </submittedName>
</protein>
<proteinExistence type="predicted"/>
<reference evidence="2" key="1">
    <citation type="submission" date="2015-08" db="EMBL/GenBank/DDBJ databases">
        <title>Fjat-10028 dsm 16317.</title>
        <authorList>
            <person name="Liu B."/>
            <person name="Wang J."/>
            <person name="Zhu Y."/>
            <person name="Liu G."/>
            <person name="Chen Q."/>
            <person name="Chen Z."/>
            <person name="Lan J."/>
            <person name="Che J."/>
            <person name="Ge C."/>
            <person name="Shi H."/>
            <person name="Pan Z."/>
            <person name="Liu X."/>
        </authorList>
    </citation>
    <scope>NUCLEOTIDE SEQUENCE [LARGE SCALE GENOMIC DNA]</scope>
    <source>
        <strain evidence="2">DSM 16317</strain>
    </source>
</reference>
<dbReference type="Proteomes" id="UP000036867">
    <property type="component" value="Unassembled WGS sequence"/>
</dbReference>
<dbReference type="EMBL" id="LILB01000005">
    <property type="protein sequence ID" value="KOO50007.1"/>
    <property type="molecule type" value="Genomic_DNA"/>
</dbReference>
<keyword evidence="2" id="KW-1185">Reference proteome</keyword>